<evidence type="ECO:0000313" key="2">
    <source>
        <dbReference type="Proteomes" id="UP001056120"/>
    </source>
</evidence>
<dbReference type="Proteomes" id="UP001056120">
    <property type="component" value="Linkage Group LG14"/>
</dbReference>
<sequence length="473" mass="53391">MVLSQYTEHWIIGYDDVNTTLSPALCPVSRPCLISSPIGLRFKAWFGFLLQPVSVLHILYVTVYELEHLKISFFLLEHNYEFCNRIVLFHHTTCMLLNVWLIFPVQFDFFFQKHLRELKMKVLKLMYAMMMMTDMAGVFWDNAQAQVNSGGGSACLNQLVPCLSYLNNQQAGRDPPDSCCDPLKSVIKSNPECLCSMISNQGTKNAERAGINVTQAQELPARCGQHVNPISCLTTTSKNTPGSSDSQKMRYSKIYSFMLIAALYEVGGWLTGLLTKLLTEIETKRGWITLAGGGGDSCWPLSSIQKAVNRKGVLWRWRPAICRTAEKTNCRAAGDLSPEKQFAAGVYSPSLMIDNTIWNSALSVDVGSENFPVFSNSSSPSLLRESTDPDHRQGPNLGHAPYNTSTPARFPPSRRTRRRNHGQWRRRGLELKKMLQEHHLTSAPKAVRVSMRTPVWIFMWRGPVILTLSDFRF</sequence>
<reference evidence="1 2" key="2">
    <citation type="journal article" date="2022" name="Mol. Ecol. Resour.">
        <title>The genomes of chicory, endive, great burdock and yacon provide insights into Asteraceae paleo-polyploidization history and plant inulin production.</title>
        <authorList>
            <person name="Fan W."/>
            <person name="Wang S."/>
            <person name="Wang H."/>
            <person name="Wang A."/>
            <person name="Jiang F."/>
            <person name="Liu H."/>
            <person name="Zhao H."/>
            <person name="Xu D."/>
            <person name="Zhang Y."/>
        </authorList>
    </citation>
    <scope>NUCLEOTIDE SEQUENCE [LARGE SCALE GENOMIC DNA]</scope>
    <source>
        <strain evidence="2">cv. Yunnan</strain>
        <tissue evidence="1">Leaves</tissue>
    </source>
</reference>
<proteinExistence type="predicted"/>
<comment type="caution">
    <text evidence="1">The sequence shown here is derived from an EMBL/GenBank/DDBJ whole genome shotgun (WGS) entry which is preliminary data.</text>
</comment>
<protein>
    <submittedName>
        <fullName evidence="1">Uncharacterized protein</fullName>
    </submittedName>
</protein>
<gene>
    <name evidence="1" type="ORF">L1987_43759</name>
</gene>
<accession>A0ACB9GN73</accession>
<evidence type="ECO:0000313" key="1">
    <source>
        <dbReference type="EMBL" id="KAI3784656.1"/>
    </source>
</evidence>
<dbReference type="EMBL" id="CM042031">
    <property type="protein sequence ID" value="KAI3784656.1"/>
    <property type="molecule type" value="Genomic_DNA"/>
</dbReference>
<name>A0ACB9GN73_9ASTR</name>
<keyword evidence="2" id="KW-1185">Reference proteome</keyword>
<reference evidence="2" key="1">
    <citation type="journal article" date="2022" name="Mol. Ecol. Resour.">
        <title>The genomes of chicory, endive, great burdock and yacon provide insights into Asteraceae palaeo-polyploidization history and plant inulin production.</title>
        <authorList>
            <person name="Fan W."/>
            <person name="Wang S."/>
            <person name="Wang H."/>
            <person name="Wang A."/>
            <person name="Jiang F."/>
            <person name="Liu H."/>
            <person name="Zhao H."/>
            <person name="Xu D."/>
            <person name="Zhang Y."/>
        </authorList>
    </citation>
    <scope>NUCLEOTIDE SEQUENCE [LARGE SCALE GENOMIC DNA]</scope>
    <source>
        <strain evidence="2">cv. Yunnan</strain>
    </source>
</reference>
<organism evidence="1 2">
    <name type="scientific">Smallanthus sonchifolius</name>
    <dbReference type="NCBI Taxonomy" id="185202"/>
    <lineage>
        <taxon>Eukaryota</taxon>
        <taxon>Viridiplantae</taxon>
        <taxon>Streptophyta</taxon>
        <taxon>Embryophyta</taxon>
        <taxon>Tracheophyta</taxon>
        <taxon>Spermatophyta</taxon>
        <taxon>Magnoliopsida</taxon>
        <taxon>eudicotyledons</taxon>
        <taxon>Gunneridae</taxon>
        <taxon>Pentapetalae</taxon>
        <taxon>asterids</taxon>
        <taxon>campanulids</taxon>
        <taxon>Asterales</taxon>
        <taxon>Asteraceae</taxon>
        <taxon>Asteroideae</taxon>
        <taxon>Heliantheae alliance</taxon>
        <taxon>Millerieae</taxon>
        <taxon>Smallanthus</taxon>
    </lineage>
</organism>